<dbReference type="SUPFAM" id="SSF52794">
    <property type="entry name" value="PTS system IIB component-like"/>
    <property type="match status" value="1"/>
</dbReference>
<feature type="domain" description="PTS EIIC type-2" evidence="16">
    <location>
        <begin position="324"/>
        <end position="686"/>
    </location>
</feature>
<dbReference type="InterPro" id="IPR050864">
    <property type="entry name" value="Bacterial_PTS_Sugar_Transport"/>
</dbReference>
<evidence type="ECO:0000313" key="18">
    <source>
        <dbReference type="Proteomes" id="UP000031488"/>
    </source>
</evidence>
<dbReference type="InterPro" id="IPR003501">
    <property type="entry name" value="PTS_EIIB_2/3"/>
</dbReference>
<evidence type="ECO:0000256" key="4">
    <source>
        <dbReference type="ARBA" id="ARBA00022553"/>
    </source>
</evidence>
<dbReference type="GO" id="GO:0016301">
    <property type="term" value="F:kinase activity"/>
    <property type="evidence" value="ECO:0007669"/>
    <property type="project" value="UniProtKB-KW"/>
</dbReference>
<keyword evidence="8 13" id="KW-0812">Transmembrane</keyword>
<feature type="transmembrane region" description="Helical" evidence="13">
    <location>
        <begin position="426"/>
        <end position="452"/>
    </location>
</feature>
<feature type="domain" description="PTS EIIA type-2" evidence="14">
    <location>
        <begin position="3"/>
        <end position="147"/>
    </location>
</feature>
<keyword evidence="3" id="KW-1003">Cell membrane</keyword>
<feature type="transmembrane region" description="Helical" evidence="13">
    <location>
        <begin position="387"/>
        <end position="414"/>
    </location>
</feature>
<evidence type="ECO:0000256" key="11">
    <source>
        <dbReference type="ARBA" id="ARBA00023136"/>
    </source>
</evidence>
<dbReference type="CDD" id="cd05569">
    <property type="entry name" value="PTS_IIB_fructose"/>
    <property type="match status" value="1"/>
</dbReference>
<dbReference type="GO" id="GO:0009401">
    <property type="term" value="P:phosphoenolpyruvate-dependent sugar phosphotransferase system"/>
    <property type="evidence" value="ECO:0007669"/>
    <property type="project" value="UniProtKB-KW"/>
</dbReference>
<dbReference type="InterPro" id="IPR013014">
    <property type="entry name" value="PTS_EIIC_2"/>
</dbReference>
<feature type="region of interest" description="Disordered" evidence="12">
    <location>
        <begin position="696"/>
        <end position="738"/>
    </location>
</feature>
<dbReference type="PROSITE" id="PS51104">
    <property type="entry name" value="PTS_EIIC_TYPE_2"/>
    <property type="match status" value="1"/>
</dbReference>
<reference evidence="17 18" key="1">
    <citation type="submission" date="2014-11" db="EMBL/GenBank/DDBJ databases">
        <title>Draft Genome Sequence of Brevibacterium linens AE038-8.</title>
        <authorList>
            <person name="Maizel D."/>
            <person name="Utturkar S.M."/>
            <person name="Brown S.D."/>
            <person name="Ferrero M."/>
            <person name="Rosen B.P."/>
        </authorList>
    </citation>
    <scope>NUCLEOTIDE SEQUENCE [LARGE SCALE GENOMIC DNA]</scope>
    <source>
        <strain evidence="17 18">AE038-8</strain>
    </source>
</reference>
<dbReference type="Proteomes" id="UP000031488">
    <property type="component" value="Unassembled WGS sequence"/>
</dbReference>
<evidence type="ECO:0000256" key="8">
    <source>
        <dbReference type="ARBA" id="ARBA00022692"/>
    </source>
</evidence>
<dbReference type="GO" id="GO:0005351">
    <property type="term" value="F:carbohydrate:proton symporter activity"/>
    <property type="evidence" value="ECO:0007669"/>
    <property type="project" value="InterPro"/>
</dbReference>
<keyword evidence="10 13" id="KW-1133">Transmembrane helix</keyword>
<proteinExistence type="predicted"/>
<feature type="transmembrane region" description="Helical" evidence="13">
    <location>
        <begin position="617"/>
        <end position="635"/>
    </location>
</feature>
<dbReference type="Gene3D" id="3.40.930.10">
    <property type="entry name" value="Mannitol-specific EII, Chain A"/>
    <property type="match status" value="1"/>
</dbReference>
<dbReference type="GO" id="GO:0090563">
    <property type="term" value="F:protein-phosphocysteine-sugar phosphotransferase activity"/>
    <property type="evidence" value="ECO:0007669"/>
    <property type="project" value="TreeGrafter"/>
</dbReference>
<name>A0A0B9A142_BRELN</name>
<feature type="transmembrane region" description="Helical" evidence="13">
    <location>
        <begin position="647"/>
        <end position="674"/>
    </location>
</feature>
<dbReference type="PATRIC" id="fig|1703.6.peg.1877"/>
<feature type="compositionally biased region" description="Low complexity" evidence="12">
    <location>
        <begin position="156"/>
        <end position="189"/>
    </location>
</feature>
<dbReference type="NCBIfam" id="TIGR01427">
    <property type="entry name" value="PTS_IIC_fructo"/>
    <property type="match status" value="1"/>
</dbReference>
<comment type="subcellular location">
    <subcellularLocation>
        <location evidence="1">Cell inner membrane</location>
        <topology evidence="1">Multi-pass membrane protein</topology>
    </subcellularLocation>
</comment>
<evidence type="ECO:0000259" key="16">
    <source>
        <dbReference type="PROSITE" id="PS51104"/>
    </source>
</evidence>
<dbReference type="PANTHER" id="PTHR30505">
    <property type="entry name" value="FRUCTOSE-LIKE PERMEASE"/>
    <property type="match status" value="1"/>
</dbReference>
<evidence type="ECO:0000259" key="15">
    <source>
        <dbReference type="PROSITE" id="PS51099"/>
    </source>
</evidence>
<dbReference type="InterPro" id="IPR013011">
    <property type="entry name" value="PTS_EIIB_2"/>
</dbReference>
<dbReference type="GO" id="GO:0022877">
    <property type="term" value="F:protein-N(PI)-phosphohistidine-fructose phosphotransferase system transporter activity"/>
    <property type="evidence" value="ECO:0007669"/>
    <property type="project" value="InterPro"/>
</dbReference>
<evidence type="ECO:0000313" key="17">
    <source>
        <dbReference type="EMBL" id="KHS52336.1"/>
    </source>
</evidence>
<keyword evidence="18" id="KW-1185">Reference proteome</keyword>
<keyword evidence="6" id="KW-0808">Transferase</keyword>
<dbReference type="NCBIfam" id="TIGR00829">
    <property type="entry name" value="FRU"/>
    <property type="match status" value="1"/>
</dbReference>
<feature type="compositionally biased region" description="Low complexity" evidence="12">
    <location>
        <begin position="696"/>
        <end position="720"/>
    </location>
</feature>
<gene>
    <name evidence="17" type="ORF">AE0388_1986</name>
</gene>
<evidence type="ECO:0000256" key="12">
    <source>
        <dbReference type="SAM" id="MobiDB-lite"/>
    </source>
</evidence>
<dbReference type="PROSITE" id="PS51099">
    <property type="entry name" value="PTS_EIIB_TYPE_2"/>
    <property type="match status" value="1"/>
</dbReference>
<dbReference type="AlphaFoldDB" id="A0A0B9A142"/>
<evidence type="ECO:0000256" key="13">
    <source>
        <dbReference type="SAM" id="Phobius"/>
    </source>
</evidence>
<evidence type="ECO:0000256" key="10">
    <source>
        <dbReference type="ARBA" id="ARBA00022989"/>
    </source>
</evidence>
<dbReference type="InterPro" id="IPR006327">
    <property type="entry name" value="PTS_IIC_fruc"/>
</dbReference>
<dbReference type="InterPro" id="IPR003353">
    <property type="entry name" value="PTS_IIB_fruc"/>
</dbReference>
<dbReference type="PROSITE" id="PS51094">
    <property type="entry name" value="PTS_EIIA_TYPE_2"/>
    <property type="match status" value="1"/>
</dbReference>
<dbReference type="CDD" id="cd00211">
    <property type="entry name" value="PTS_IIA_fru"/>
    <property type="match status" value="1"/>
</dbReference>
<dbReference type="GO" id="GO:0005886">
    <property type="term" value="C:plasma membrane"/>
    <property type="evidence" value="ECO:0007669"/>
    <property type="project" value="UniProtKB-SubCell"/>
</dbReference>
<evidence type="ECO:0000256" key="5">
    <source>
        <dbReference type="ARBA" id="ARBA00022597"/>
    </source>
</evidence>
<keyword evidence="5" id="KW-0762">Sugar transport</keyword>
<keyword evidence="4" id="KW-0597">Phosphoprotein</keyword>
<dbReference type="EMBL" id="JTJZ01000019">
    <property type="protein sequence ID" value="KHS52336.1"/>
    <property type="molecule type" value="Genomic_DNA"/>
</dbReference>
<feature type="region of interest" description="Disordered" evidence="12">
    <location>
        <begin position="150"/>
        <end position="194"/>
    </location>
</feature>
<evidence type="ECO:0000256" key="7">
    <source>
        <dbReference type="ARBA" id="ARBA00022683"/>
    </source>
</evidence>
<keyword evidence="9" id="KW-0418">Kinase</keyword>
<dbReference type="PANTHER" id="PTHR30505:SF0">
    <property type="entry name" value="FRUCTOSE-LIKE PTS SYSTEM EIIBC COMPONENT-RELATED"/>
    <property type="match status" value="1"/>
</dbReference>
<evidence type="ECO:0000256" key="3">
    <source>
        <dbReference type="ARBA" id="ARBA00022475"/>
    </source>
</evidence>
<dbReference type="OrthoDB" id="9782569at2"/>
<dbReference type="InterPro" id="IPR002178">
    <property type="entry name" value="PTS_EIIA_type-2_dom"/>
</dbReference>
<evidence type="ECO:0000256" key="2">
    <source>
        <dbReference type="ARBA" id="ARBA00022448"/>
    </source>
</evidence>
<dbReference type="Pfam" id="PF02302">
    <property type="entry name" value="PTS_IIB"/>
    <property type="match status" value="1"/>
</dbReference>
<keyword evidence="2" id="KW-0813">Transport</keyword>
<feature type="transmembrane region" description="Helical" evidence="13">
    <location>
        <begin position="327"/>
        <end position="352"/>
    </location>
</feature>
<feature type="transmembrane region" description="Helical" evidence="13">
    <location>
        <begin position="472"/>
        <end position="492"/>
    </location>
</feature>
<evidence type="ECO:0000259" key="14">
    <source>
        <dbReference type="PROSITE" id="PS51094"/>
    </source>
</evidence>
<feature type="transmembrane region" description="Helical" evidence="13">
    <location>
        <begin position="557"/>
        <end position="578"/>
    </location>
</feature>
<feature type="transmembrane region" description="Helical" evidence="13">
    <location>
        <begin position="504"/>
        <end position="526"/>
    </location>
</feature>
<sequence>MTSLITTELVILDADQGTESSAVIRALAATIAEQDRANSADGLAAAAIAREEKTPTGVPGGIAIPHARTEAVTEPSLAMARLNPPVDFGAKDGPADLVFMIAAPEGAGKDHLKLLSKLARSLVKKDFVASLRAAATEQEIVDLVETALGLRETPEEATPTEAAPTGGAPTTTEPTPTSAAPTESPASSTDNPRRVVAVTACPTGIAHTYMAADALAQAGSEMGIDVVTETQGSSGTTPIDQAVIDAADAVVFAVDVDVRDKARFAGKPYVQVPVKAGIDDPQGLITKALAEADAPNGRRITAAHAADDSSDAQSGSRESVGAHLKRVLLTGVSYMIPFVAAGGLLMALGFLLGGFDIPDYAEDIVLGNSLWNLPTEYGDLALGPVGAYLGAVAFQIGNLSMSFLVAALAGYIAFGIADRPGIAPGFTVGAVAVLMGAGFIGGIIGGLLAGYIAHWIGSFAPPRWLRGLMPVVIIPLVASLVSSGLMFMVLGGPISALTKGLDSWLSSMTGTAAVILGLILGTMMAVDLGGPVNKVAYSFAVAGLAAGSVENPVPWEIMATVMAAGMVPPLAMALATAVRPRIFSQAEKENGKAAWLLGAAFISEGAIPFAASDPLRVIPASVVGAGVTGGMTMAFSVTSQAPHGGVFVFFAIDSFLLFLLSVVVGTIISALLVLALKIFVRKGGAAGLAEATAPSAATATAAATTGSTTGTDSTTGSGSADEANPTEPVSSNADSTRV</sequence>
<dbReference type="Gene3D" id="3.40.50.2300">
    <property type="match status" value="1"/>
</dbReference>
<protein>
    <submittedName>
        <fullName evidence="17">PTS system, fructose subfamily, IIC subunit</fullName>
    </submittedName>
</protein>
<keyword evidence="11 13" id="KW-0472">Membrane</keyword>
<dbReference type="SUPFAM" id="SSF55804">
    <property type="entry name" value="Phoshotransferase/anion transport protein"/>
    <property type="match status" value="1"/>
</dbReference>
<dbReference type="RefSeq" id="WP_082018939.1">
    <property type="nucleotide sequence ID" value="NZ_JTJZ01000019.1"/>
</dbReference>
<dbReference type="Pfam" id="PF00359">
    <property type="entry name" value="PTS_EIIA_2"/>
    <property type="match status" value="1"/>
</dbReference>
<accession>A0A0B9A142</accession>
<keyword evidence="7" id="KW-0598">Phosphotransferase system</keyword>
<feature type="compositionally biased region" description="Polar residues" evidence="12">
    <location>
        <begin position="727"/>
        <end position="738"/>
    </location>
</feature>
<evidence type="ECO:0000256" key="9">
    <source>
        <dbReference type="ARBA" id="ARBA00022777"/>
    </source>
</evidence>
<dbReference type="Pfam" id="PF02378">
    <property type="entry name" value="PTS_EIIC"/>
    <property type="match status" value="1"/>
</dbReference>
<dbReference type="InterPro" id="IPR016152">
    <property type="entry name" value="PTrfase/Anion_transptr"/>
</dbReference>
<dbReference type="InterPro" id="IPR003352">
    <property type="entry name" value="PTS_EIIC"/>
</dbReference>
<dbReference type="InterPro" id="IPR004715">
    <property type="entry name" value="PTS_IIA_fruc"/>
</dbReference>
<dbReference type="InterPro" id="IPR036095">
    <property type="entry name" value="PTS_EIIB-like_sf"/>
</dbReference>
<evidence type="ECO:0000256" key="6">
    <source>
        <dbReference type="ARBA" id="ARBA00022679"/>
    </source>
</evidence>
<dbReference type="NCBIfam" id="TIGR00848">
    <property type="entry name" value="fruA"/>
    <property type="match status" value="1"/>
</dbReference>
<comment type="caution">
    <text evidence="17">The sequence shown here is derived from an EMBL/GenBank/DDBJ whole genome shotgun (WGS) entry which is preliminary data.</text>
</comment>
<organism evidence="17 18">
    <name type="scientific">Brevibacterium linens</name>
    <dbReference type="NCBI Taxonomy" id="1703"/>
    <lineage>
        <taxon>Bacteria</taxon>
        <taxon>Bacillati</taxon>
        <taxon>Actinomycetota</taxon>
        <taxon>Actinomycetes</taxon>
        <taxon>Micrococcales</taxon>
        <taxon>Brevibacteriaceae</taxon>
        <taxon>Brevibacterium</taxon>
    </lineage>
</organism>
<evidence type="ECO:0000256" key="1">
    <source>
        <dbReference type="ARBA" id="ARBA00004429"/>
    </source>
</evidence>
<feature type="domain" description="PTS EIIB type-2" evidence="15">
    <location>
        <begin position="195"/>
        <end position="290"/>
    </location>
</feature>